<dbReference type="InterPro" id="IPR016032">
    <property type="entry name" value="Sig_transdc_resp-reg_C-effctor"/>
</dbReference>
<dbReference type="GO" id="GO:0006355">
    <property type="term" value="P:regulation of DNA-templated transcription"/>
    <property type="evidence" value="ECO:0007669"/>
    <property type="project" value="InterPro"/>
</dbReference>
<dbReference type="PANTHER" id="PTHR45566:SF1">
    <property type="entry name" value="HTH-TYPE TRANSCRIPTIONAL REGULATOR YHJB-RELATED"/>
    <property type="match status" value="1"/>
</dbReference>
<keyword evidence="7" id="KW-1185">Reference proteome</keyword>
<evidence type="ECO:0000259" key="5">
    <source>
        <dbReference type="PROSITE" id="PS50110"/>
    </source>
</evidence>
<dbReference type="InterPro" id="IPR051015">
    <property type="entry name" value="EvgA-like"/>
</dbReference>
<dbReference type="GO" id="GO:0003677">
    <property type="term" value="F:DNA binding"/>
    <property type="evidence" value="ECO:0007669"/>
    <property type="project" value="UniProtKB-KW"/>
</dbReference>
<dbReference type="Pfam" id="PF00072">
    <property type="entry name" value="Response_reg"/>
    <property type="match status" value="1"/>
</dbReference>
<dbReference type="InterPro" id="IPR058245">
    <property type="entry name" value="NreC/VraR/RcsB-like_REC"/>
</dbReference>
<dbReference type="SMART" id="SM00421">
    <property type="entry name" value="HTH_LUXR"/>
    <property type="match status" value="1"/>
</dbReference>
<gene>
    <name evidence="6" type="ORF">FLL46_12685</name>
</gene>
<keyword evidence="2" id="KW-0238">DNA-binding</keyword>
<evidence type="ECO:0000313" key="7">
    <source>
        <dbReference type="Proteomes" id="UP000315439"/>
    </source>
</evidence>
<feature type="domain" description="Response regulatory" evidence="5">
    <location>
        <begin position="1"/>
        <end position="96"/>
    </location>
</feature>
<evidence type="ECO:0000256" key="2">
    <source>
        <dbReference type="ARBA" id="ARBA00023125"/>
    </source>
</evidence>
<dbReference type="Pfam" id="PF00196">
    <property type="entry name" value="GerE"/>
    <property type="match status" value="1"/>
</dbReference>
<name>A0A545UCV9_9GAMM</name>
<organism evidence="6 7">
    <name type="scientific">Aliikangiella coralliicola</name>
    <dbReference type="NCBI Taxonomy" id="2592383"/>
    <lineage>
        <taxon>Bacteria</taxon>
        <taxon>Pseudomonadati</taxon>
        <taxon>Pseudomonadota</taxon>
        <taxon>Gammaproteobacteria</taxon>
        <taxon>Oceanospirillales</taxon>
        <taxon>Pleioneaceae</taxon>
        <taxon>Aliikangiella</taxon>
    </lineage>
</organism>
<dbReference type="Gene3D" id="3.40.50.2300">
    <property type="match status" value="1"/>
</dbReference>
<dbReference type="PROSITE" id="PS50110">
    <property type="entry name" value="RESPONSE_REGULATORY"/>
    <property type="match status" value="1"/>
</dbReference>
<evidence type="ECO:0000256" key="3">
    <source>
        <dbReference type="PROSITE-ProRule" id="PRU00169"/>
    </source>
</evidence>
<dbReference type="OrthoDB" id="9814495at2"/>
<dbReference type="CDD" id="cd06170">
    <property type="entry name" value="LuxR_C_like"/>
    <property type="match status" value="1"/>
</dbReference>
<keyword evidence="1 3" id="KW-0597">Phosphoprotein</keyword>
<sequence length="188" mass="20422">MPAAEFLQADSVSQLERLLMDCCGADLLLMDLHMPGADGFSGLRNITQCYSQLPVIIISADENLSVMLEAQRNGALGFVSKSASISQISLAIETVLMGELSFPSELERLAQTAQVNSDASKNIVNEQVEQLTPKQFAVFSLLADGLLNKQIGYELNITEATVKAHVTAIMRKLKVNNRTQVVLIANKV</sequence>
<protein>
    <submittedName>
        <fullName evidence="6">Response regulator transcription factor</fullName>
    </submittedName>
</protein>
<evidence type="ECO:0000259" key="4">
    <source>
        <dbReference type="PROSITE" id="PS50043"/>
    </source>
</evidence>
<accession>A0A545UCV9</accession>
<dbReference type="InterPro" id="IPR000792">
    <property type="entry name" value="Tscrpt_reg_LuxR_C"/>
</dbReference>
<dbReference type="PRINTS" id="PR00038">
    <property type="entry name" value="HTHLUXR"/>
</dbReference>
<dbReference type="EMBL" id="VIKS01000008">
    <property type="protein sequence ID" value="TQV87300.1"/>
    <property type="molecule type" value="Genomic_DNA"/>
</dbReference>
<evidence type="ECO:0000313" key="6">
    <source>
        <dbReference type="EMBL" id="TQV87300.1"/>
    </source>
</evidence>
<dbReference type="PROSITE" id="PS50043">
    <property type="entry name" value="HTH_LUXR_2"/>
    <property type="match status" value="1"/>
</dbReference>
<dbReference type="Proteomes" id="UP000315439">
    <property type="component" value="Unassembled WGS sequence"/>
</dbReference>
<dbReference type="CDD" id="cd17535">
    <property type="entry name" value="REC_NarL-like"/>
    <property type="match status" value="1"/>
</dbReference>
<comment type="caution">
    <text evidence="6">The sequence shown here is derived from an EMBL/GenBank/DDBJ whole genome shotgun (WGS) entry which is preliminary data.</text>
</comment>
<dbReference type="InterPro" id="IPR011006">
    <property type="entry name" value="CheY-like_superfamily"/>
</dbReference>
<dbReference type="GO" id="GO:0000160">
    <property type="term" value="P:phosphorelay signal transduction system"/>
    <property type="evidence" value="ECO:0007669"/>
    <property type="project" value="InterPro"/>
</dbReference>
<feature type="modified residue" description="4-aspartylphosphate" evidence="3">
    <location>
        <position position="31"/>
    </location>
</feature>
<evidence type="ECO:0000256" key="1">
    <source>
        <dbReference type="ARBA" id="ARBA00022553"/>
    </source>
</evidence>
<reference evidence="6 7" key="1">
    <citation type="submission" date="2019-07" db="EMBL/GenBank/DDBJ databases">
        <title>Draft genome for Aliikangiella sp. M105.</title>
        <authorList>
            <person name="Wang G."/>
        </authorList>
    </citation>
    <scope>NUCLEOTIDE SEQUENCE [LARGE SCALE GENOMIC DNA]</scope>
    <source>
        <strain evidence="6 7">M105</strain>
    </source>
</reference>
<dbReference type="PROSITE" id="PS00622">
    <property type="entry name" value="HTH_LUXR_1"/>
    <property type="match status" value="1"/>
</dbReference>
<dbReference type="InterPro" id="IPR001789">
    <property type="entry name" value="Sig_transdc_resp-reg_receiver"/>
</dbReference>
<feature type="domain" description="HTH luxR-type" evidence="4">
    <location>
        <begin position="124"/>
        <end position="188"/>
    </location>
</feature>
<dbReference type="SUPFAM" id="SSF52172">
    <property type="entry name" value="CheY-like"/>
    <property type="match status" value="1"/>
</dbReference>
<dbReference type="PANTHER" id="PTHR45566">
    <property type="entry name" value="HTH-TYPE TRANSCRIPTIONAL REGULATOR YHJB-RELATED"/>
    <property type="match status" value="1"/>
</dbReference>
<dbReference type="AlphaFoldDB" id="A0A545UCV9"/>
<proteinExistence type="predicted"/>
<dbReference type="SUPFAM" id="SSF46894">
    <property type="entry name" value="C-terminal effector domain of the bipartite response regulators"/>
    <property type="match status" value="1"/>
</dbReference>